<proteinExistence type="inferred from homology"/>
<keyword evidence="2" id="KW-0812">Transmembrane</keyword>
<reference evidence="4 5" key="1">
    <citation type="submission" date="2016-11" db="EMBL/GenBank/DDBJ databases">
        <title>Description of two novel members of the family Erysipelotrichaceae: Ileibacterium lipovorans gen. nov., sp. nov. and Dubosiella newyorkensis, gen. nov., sp. nov.</title>
        <authorList>
            <person name="Cox L.M."/>
            <person name="Sohn J."/>
            <person name="Tyrrell K.L."/>
            <person name="Citron D.M."/>
            <person name="Lawson P.A."/>
            <person name="Patel N.B."/>
            <person name="Iizumi T."/>
            <person name="Perez-Perez G.I."/>
            <person name="Goldstein E.J."/>
            <person name="Blaser M.J."/>
        </authorList>
    </citation>
    <scope>NUCLEOTIDE SEQUENCE [LARGE SCALE GENOMIC DNA]</scope>
    <source>
        <strain evidence="4 5">NYU-BL-A3</strain>
    </source>
</reference>
<dbReference type="PANTHER" id="PTHR33392:SF6">
    <property type="entry name" value="POLYISOPRENYL-TEICHOIC ACID--PEPTIDOGLYCAN TEICHOIC ACID TRANSFERASE TAGU"/>
    <property type="match status" value="1"/>
</dbReference>
<dbReference type="Gene3D" id="3.40.630.190">
    <property type="entry name" value="LCP protein"/>
    <property type="match status" value="1"/>
</dbReference>
<keyword evidence="5" id="KW-1185">Reference proteome</keyword>
<keyword evidence="2" id="KW-0472">Membrane</keyword>
<evidence type="ECO:0000313" key="4">
    <source>
        <dbReference type="EMBL" id="OLU43423.1"/>
    </source>
</evidence>
<keyword evidence="2" id="KW-1133">Transmembrane helix</keyword>
<dbReference type="Proteomes" id="UP000186341">
    <property type="component" value="Unassembled WGS sequence"/>
</dbReference>
<evidence type="ECO:0000256" key="2">
    <source>
        <dbReference type="SAM" id="Phobius"/>
    </source>
</evidence>
<evidence type="ECO:0000256" key="1">
    <source>
        <dbReference type="ARBA" id="ARBA00006068"/>
    </source>
</evidence>
<feature type="domain" description="Cell envelope-related transcriptional attenuator" evidence="3">
    <location>
        <begin position="234"/>
        <end position="375"/>
    </location>
</feature>
<gene>
    <name evidence="4" type="ORF">BO222_00035</name>
</gene>
<evidence type="ECO:0000313" key="5">
    <source>
        <dbReference type="Proteomes" id="UP000186341"/>
    </source>
</evidence>
<protein>
    <recommendedName>
        <fullName evidence="3">Cell envelope-related transcriptional attenuator domain-containing protein</fullName>
    </recommendedName>
</protein>
<comment type="similarity">
    <text evidence="1">Belongs to the LytR/CpsA/Psr (LCP) family.</text>
</comment>
<dbReference type="AlphaFoldDB" id="A0A1U7NJF7"/>
<name>A0A1U7NJF7_9FIRM</name>
<accession>A0A1U7NJF7</accession>
<dbReference type="PANTHER" id="PTHR33392">
    <property type="entry name" value="POLYISOPRENYL-TEICHOIC ACID--PEPTIDOGLYCAN TEICHOIC ACID TRANSFERASE TAGU"/>
    <property type="match status" value="1"/>
</dbReference>
<sequence>MAIGLGFLFWLIYDLARSRLIEFSTAGIILGVGLLLVALANFFFRYYGYKSKARIIGVLLIAFMIIISIFGIGLSDDLTAAIQRLSWHERVYTEKMNLYTYEQAPIRDLSKVNGELSVGVLNTVNQKMNEYTLEQLNQRGLKTKVHEYGSIQQMMRALKGQTLQVVLLEPYQIELAKEYPDLVTIDRELTKVESFEKETSLMDKPAEKDIENERYTVLITSSTAPLNQPNYRTYQCLVVSVDPVSQKILLISLPRNIYIPVTCSDEFACAPGQYEKLSLLSYHSQEVLRQSVESYLGIKLDYTIRVDLDTLSNALDRLGKTKVNNPNYYVTGNTVFNEGEIELNSVTADLYIRDFNDFSEVDQQFENNHLNLLKALLPFNWISSLAEMNPILDIIKESIQTDFSYNDLCEIINTFILYPNKWDILEMTPIRTNGFENSPQLTGFTYVNYANEDSINRIRQVLQLFNNGEEFSVDQSDIQAALDAQAQAEAEAQAQAEAAAQAEAEAYSLQ</sequence>
<feature type="transmembrane region" description="Helical" evidence="2">
    <location>
        <begin position="55"/>
        <end position="74"/>
    </location>
</feature>
<dbReference type="InterPro" id="IPR004474">
    <property type="entry name" value="LytR_CpsA_psr"/>
</dbReference>
<feature type="transmembrane region" description="Helical" evidence="2">
    <location>
        <begin position="28"/>
        <end position="48"/>
    </location>
</feature>
<organism evidence="4 5">
    <name type="scientific">Ileibacterium valens</name>
    <dbReference type="NCBI Taxonomy" id="1862668"/>
    <lineage>
        <taxon>Bacteria</taxon>
        <taxon>Bacillati</taxon>
        <taxon>Bacillota</taxon>
        <taxon>Erysipelotrichia</taxon>
        <taxon>Erysipelotrichales</taxon>
        <taxon>Erysipelotrichaceae</taxon>
        <taxon>Ileibacterium</taxon>
    </lineage>
</organism>
<evidence type="ECO:0000259" key="3">
    <source>
        <dbReference type="Pfam" id="PF03816"/>
    </source>
</evidence>
<dbReference type="EMBL" id="MPJW01000004">
    <property type="protein sequence ID" value="OLU43423.1"/>
    <property type="molecule type" value="Genomic_DNA"/>
</dbReference>
<dbReference type="Pfam" id="PF03816">
    <property type="entry name" value="LytR_cpsA_psr"/>
    <property type="match status" value="1"/>
</dbReference>
<comment type="caution">
    <text evidence="4">The sequence shown here is derived from an EMBL/GenBank/DDBJ whole genome shotgun (WGS) entry which is preliminary data.</text>
</comment>
<dbReference type="InterPro" id="IPR050922">
    <property type="entry name" value="LytR/CpsA/Psr_CW_biosynth"/>
</dbReference>